<feature type="transmembrane region" description="Helical" evidence="1">
    <location>
        <begin position="138"/>
        <end position="160"/>
    </location>
</feature>
<keyword evidence="3" id="KW-1185">Reference proteome</keyword>
<keyword evidence="1" id="KW-0812">Transmembrane</keyword>
<proteinExistence type="predicted"/>
<evidence type="ECO:0008006" key="4">
    <source>
        <dbReference type="Google" id="ProtNLM"/>
    </source>
</evidence>
<feature type="transmembrane region" description="Helical" evidence="1">
    <location>
        <begin position="197"/>
        <end position="218"/>
    </location>
</feature>
<sequence>MRKIIGAIVGTTLIGMVFALSFIGSFHQPEPHGVPIAVVGPQEVAGQLGGALARRAPDAFELRRYEDEAAARAALLDREVQAVLVPQAGRLVVAGAGGRTGAAAITGAFQAAAQAQGRPLAVEDAAPLPPGDSGGISGMFYVISLVIPGLALGVALPALVPGAAGRIGWLLAGAAVIAAGDAWLVDQVFGALPGAYPGLWAVSAALVLTVAAVAAGLTRFLGTAGAGLTGLLFVVVGVPASGGPIGAYFIPEWYAAVGRALPVGHGAEAIRNVVFFDGAALTTPLLVLGAWALVGIALLALPGRRPTPEPPAERIDPVPVG</sequence>
<dbReference type="Proteomes" id="UP000578449">
    <property type="component" value="Unassembled WGS sequence"/>
</dbReference>
<protein>
    <recommendedName>
        <fullName evidence="4">ABC transporter permease</fullName>
    </recommendedName>
</protein>
<evidence type="ECO:0000313" key="3">
    <source>
        <dbReference type="Proteomes" id="UP000578449"/>
    </source>
</evidence>
<dbReference type="RefSeq" id="WP_185056885.1">
    <property type="nucleotide sequence ID" value="NZ_BAABIX010000043.1"/>
</dbReference>
<accession>A0A840PF84</accession>
<dbReference type="EMBL" id="JACHGN010000036">
    <property type="protein sequence ID" value="MBB5140084.1"/>
    <property type="molecule type" value="Genomic_DNA"/>
</dbReference>
<name>A0A840PF84_9ACTN</name>
<comment type="caution">
    <text evidence="2">The sequence shown here is derived from an EMBL/GenBank/DDBJ whole genome shotgun (WGS) entry which is preliminary data.</text>
</comment>
<evidence type="ECO:0000256" key="1">
    <source>
        <dbReference type="SAM" id="Phobius"/>
    </source>
</evidence>
<keyword evidence="1" id="KW-1133">Transmembrane helix</keyword>
<keyword evidence="1" id="KW-0472">Membrane</keyword>
<feature type="transmembrane region" description="Helical" evidence="1">
    <location>
        <begin position="167"/>
        <end position="185"/>
    </location>
</feature>
<gene>
    <name evidence="2" type="ORF">HNP84_009849</name>
</gene>
<reference evidence="2 3" key="1">
    <citation type="submission" date="2020-08" db="EMBL/GenBank/DDBJ databases">
        <title>Genomic Encyclopedia of Type Strains, Phase IV (KMG-IV): sequencing the most valuable type-strain genomes for metagenomic binning, comparative biology and taxonomic classification.</title>
        <authorList>
            <person name="Goeker M."/>
        </authorList>
    </citation>
    <scope>NUCLEOTIDE SEQUENCE [LARGE SCALE GENOMIC DNA]</scope>
    <source>
        <strain evidence="2 3">DSM 45615</strain>
    </source>
</reference>
<feature type="transmembrane region" description="Helical" evidence="1">
    <location>
        <begin position="230"/>
        <end position="250"/>
    </location>
</feature>
<dbReference type="AlphaFoldDB" id="A0A840PF84"/>
<organism evidence="2 3">
    <name type="scientific">Thermocatellispora tengchongensis</name>
    <dbReference type="NCBI Taxonomy" id="1073253"/>
    <lineage>
        <taxon>Bacteria</taxon>
        <taxon>Bacillati</taxon>
        <taxon>Actinomycetota</taxon>
        <taxon>Actinomycetes</taxon>
        <taxon>Streptosporangiales</taxon>
        <taxon>Streptosporangiaceae</taxon>
        <taxon>Thermocatellispora</taxon>
    </lineage>
</organism>
<evidence type="ECO:0000313" key="2">
    <source>
        <dbReference type="EMBL" id="MBB5140084.1"/>
    </source>
</evidence>
<feature type="transmembrane region" description="Helical" evidence="1">
    <location>
        <begin position="281"/>
        <end position="301"/>
    </location>
</feature>